<dbReference type="PROSITE" id="PS50005">
    <property type="entry name" value="TPR"/>
    <property type="match status" value="3"/>
</dbReference>
<keyword evidence="5" id="KW-1185">Reference proteome</keyword>
<feature type="domain" description="Peptidase MA-like" evidence="3">
    <location>
        <begin position="548"/>
        <end position="679"/>
    </location>
</feature>
<dbReference type="SUPFAM" id="SSF48452">
    <property type="entry name" value="TPR-like"/>
    <property type="match status" value="3"/>
</dbReference>
<feature type="repeat" description="TPR" evidence="1">
    <location>
        <begin position="265"/>
        <end position="298"/>
    </location>
</feature>
<evidence type="ECO:0000256" key="1">
    <source>
        <dbReference type="PROSITE-ProRule" id="PRU00339"/>
    </source>
</evidence>
<keyword evidence="1" id="KW-0802">TPR repeat</keyword>
<dbReference type="InterPro" id="IPR019734">
    <property type="entry name" value="TPR_rpt"/>
</dbReference>
<dbReference type="Pfam" id="PF13432">
    <property type="entry name" value="TPR_16"/>
    <property type="match status" value="2"/>
</dbReference>
<dbReference type="EMBL" id="JACEFB010000001">
    <property type="protein sequence ID" value="MBA2224770.1"/>
    <property type="molecule type" value="Genomic_DNA"/>
</dbReference>
<dbReference type="PANTHER" id="PTHR12558:SF13">
    <property type="entry name" value="CELL DIVISION CYCLE PROTEIN 27 HOMOLOG"/>
    <property type="match status" value="1"/>
</dbReference>
<evidence type="ECO:0000259" key="3">
    <source>
        <dbReference type="Pfam" id="PF13485"/>
    </source>
</evidence>
<dbReference type="InterPro" id="IPR039568">
    <property type="entry name" value="Peptidase_MA-like_dom"/>
</dbReference>
<name>A0A7V8VBI0_9BACT</name>
<sequence>MRRPVLLLGIWMGATAGLLVYGPEGQSRPAEEREEKGPPQKKLPPQIDYSRLRQLLQRGNYNEAEEGYTQAVQRDGSVAAYIGLARVQREVGRYSDACATLDKAIKHHRGNADLLAERGELLYLLGRWEEARQDVEAALKVNPGNLRARWVKACLLRDQGELTAADQEVRTLVRAYTEASGTDQEIRDAQSLLIIGLAGAENARRHRRHQQFAFILNEVYRDAIKDDPDCWQAEYQAALLLLEKHNRAEGEAALDKAMAINPRSADVLTAKGYVAWNQGRADEALRYAERALKTNPKHAEALRLLADIRLLTGDVAGARQYVLAAQAVQPRSEAIQARRWVLEYLRGSPAGMQAVETEVTGFCRTPGVWHQEIAELLVQLKQYAAAERHYREAMRHRPDLAAAQAGLGLLYWQLGREAEAQTVLREAFRADPFHIRVANALKVLEHLAKYTTRETEHFVIKYSETDKVLAAWLADYLEKWFAEYRQKYGYAPSSKVLVEIIASREMFSGRVLALPGLPGAAQGASTGPLLVIPSPRADGKMQVYNWASVVRHELTHVFNLQQSDYRVPIWLTEGLAVRAEENHRFAAHRELLQARYLAGTLYDLNTIARGYHNFAQPEEVILAYFQGWLYVEYLASRFGEETIPQLLAAYRQGLTTSDALRRVCGMEQVAVEQGYRDYLRDYLRHLPRQEPQLSLAELEAAVRQQPDNADVCARLAGEYLRQQRWDQARSWAGKAWQLQRGHPGAALVLARLKQREKDRVGAIAILEDALKEHPQDSRLLRALSRLLLQEQRQEKAIEVLEQLRKLRLADEEALETLAGLYEQLKRPHEQIAVLTELAQVRPDDLAVHKQLARLCHGLRDWKQTVQWAEAALWIDVGDGEAKELLLDALKALGQKAEIQRLTARYQ</sequence>
<feature type="region of interest" description="Disordered" evidence="2">
    <location>
        <begin position="23"/>
        <end position="46"/>
    </location>
</feature>
<accession>A0A7V8VBI0</accession>
<dbReference type="Proteomes" id="UP000542342">
    <property type="component" value="Unassembled WGS sequence"/>
</dbReference>
<dbReference type="AlphaFoldDB" id="A0A7V8VBI0"/>
<comment type="caution">
    <text evidence="4">The sequence shown here is derived from an EMBL/GenBank/DDBJ whole genome shotgun (WGS) entry which is preliminary data.</text>
</comment>
<dbReference type="SMART" id="SM00028">
    <property type="entry name" value="TPR"/>
    <property type="match status" value="10"/>
</dbReference>
<dbReference type="Gene3D" id="1.25.40.10">
    <property type="entry name" value="Tetratricopeptide repeat domain"/>
    <property type="match status" value="4"/>
</dbReference>
<protein>
    <submittedName>
        <fullName evidence="4">Tetratricopeptide repeat protein</fullName>
    </submittedName>
</protein>
<evidence type="ECO:0000313" key="4">
    <source>
        <dbReference type="EMBL" id="MBA2224770.1"/>
    </source>
</evidence>
<reference evidence="4 5" key="1">
    <citation type="submission" date="2020-07" db="EMBL/GenBank/DDBJ databases">
        <title>Thermogemmata thermophila gen. nov., sp. nov., a novel moderate thermophilic planctomycete from a Kamchatka hot spring.</title>
        <authorList>
            <person name="Elcheninov A.G."/>
            <person name="Podosokorskaya O.A."/>
            <person name="Kovaleva O.L."/>
            <person name="Novikov A."/>
            <person name="Bonch-Osmolovskaya E.A."/>
            <person name="Toshchakov S.V."/>
            <person name="Kublanov I.V."/>
        </authorList>
    </citation>
    <scope>NUCLEOTIDE SEQUENCE [LARGE SCALE GENOMIC DNA]</scope>
    <source>
        <strain evidence="4 5">2918</strain>
    </source>
</reference>
<proteinExistence type="predicted"/>
<evidence type="ECO:0000313" key="5">
    <source>
        <dbReference type="Proteomes" id="UP000542342"/>
    </source>
</evidence>
<dbReference type="Pfam" id="PF13485">
    <property type="entry name" value="Peptidase_MA_2"/>
    <property type="match status" value="1"/>
</dbReference>
<feature type="compositionally biased region" description="Basic and acidic residues" evidence="2">
    <location>
        <begin position="29"/>
        <end position="38"/>
    </location>
</feature>
<organism evidence="4 5">
    <name type="scientific">Thermogemmata fonticola</name>
    <dbReference type="NCBI Taxonomy" id="2755323"/>
    <lineage>
        <taxon>Bacteria</taxon>
        <taxon>Pseudomonadati</taxon>
        <taxon>Planctomycetota</taxon>
        <taxon>Planctomycetia</taxon>
        <taxon>Gemmatales</taxon>
        <taxon>Gemmataceae</taxon>
        <taxon>Thermogemmata</taxon>
    </lineage>
</organism>
<dbReference type="RefSeq" id="WP_194536192.1">
    <property type="nucleotide sequence ID" value="NZ_JACEFB010000001.1"/>
</dbReference>
<evidence type="ECO:0000256" key="2">
    <source>
        <dbReference type="SAM" id="MobiDB-lite"/>
    </source>
</evidence>
<dbReference type="Pfam" id="PF14559">
    <property type="entry name" value="TPR_19"/>
    <property type="match status" value="2"/>
</dbReference>
<feature type="repeat" description="TPR" evidence="1">
    <location>
        <begin position="401"/>
        <end position="434"/>
    </location>
</feature>
<dbReference type="InterPro" id="IPR011990">
    <property type="entry name" value="TPR-like_helical_dom_sf"/>
</dbReference>
<dbReference type="PANTHER" id="PTHR12558">
    <property type="entry name" value="CELL DIVISION CYCLE 16,23,27"/>
    <property type="match status" value="1"/>
</dbReference>
<feature type="repeat" description="TPR" evidence="1">
    <location>
        <begin position="112"/>
        <end position="145"/>
    </location>
</feature>
<gene>
    <name evidence="4" type="ORF">H0921_01180</name>
</gene>